<keyword evidence="1 7" id="KW-0963">Cytoplasm</keyword>
<dbReference type="GO" id="GO:0005524">
    <property type="term" value="F:ATP binding"/>
    <property type="evidence" value="ECO:0007669"/>
    <property type="project" value="UniProtKB-UniRule"/>
</dbReference>
<dbReference type="SUPFAM" id="SSF52402">
    <property type="entry name" value="Adenine nucleotide alpha hydrolases-like"/>
    <property type="match status" value="1"/>
</dbReference>
<evidence type="ECO:0000259" key="9">
    <source>
        <dbReference type="Pfam" id="PF09179"/>
    </source>
</evidence>
<dbReference type="PANTHER" id="PTHR43033">
    <property type="entry name" value="TRNA(ILE)-LYSIDINE SYNTHASE-RELATED"/>
    <property type="match status" value="1"/>
</dbReference>
<feature type="binding site" evidence="7">
    <location>
        <begin position="37"/>
        <end position="42"/>
    </location>
    <ligand>
        <name>ATP</name>
        <dbReference type="ChEBI" id="CHEBI:30616"/>
    </ligand>
</feature>
<dbReference type="InterPro" id="IPR014729">
    <property type="entry name" value="Rossmann-like_a/b/a_fold"/>
</dbReference>
<keyword evidence="11" id="KW-1185">Reference proteome</keyword>
<evidence type="ECO:0000256" key="3">
    <source>
        <dbReference type="ARBA" id="ARBA00022694"/>
    </source>
</evidence>
<reference evidence="10 11" key="1">
    <citation type="submission" date="2012-11" db="EMBL/GenBank/DDBJ databases">
        <title>The complete genome sequence of Corynebacterium maris Coryn-1 (=DSM 45190).</title>
        <authorList>
            <person name="Schaffert L."/>
            <person name="Albersmeier A."/>
            <person name="Kalinowski J."/>
            <person name="Ruckert C."/>
        </authorList>
    </citation>
    <scope>NUCLEOTIDE SEQUENCE [LARGE SCALE GENOMIC DNA]</scope>
    <source>
        <strain evidence="11">Coryn-1</strain>
    </source>
</reference>
<dbReference type="AlphaFoldDB" id="S5SX83"/>
<dbReference type="GO" id="GO:0005737">
    <property type="term" value="C:cytoplasm"/>
    <property type="evidence" value="ECO:0007669"/>
    <property type="project" value="UniProtKB-SubCell"/>
</dbReference>
<evidence type="ECO:0000256" key="6">
    <source>
        <dbReference type="ARBA" id="ARBA00048539"/>
    </source>
</evidence>
<accession>S5SX83</accession>
<dbReference type="Pfam" id="PF01171">
    <property type="entry name" value="ATP_bind_3"/>
    <property type="match status" value="1"/>
</dbReference>
<dbReference type="NCBIfam" id="TIGR02432">
    <property type="entry name" value="lysidine_TilS_N"/>
    <property type="match status" value="1"/>
</dbReference>
<dbReference type="InterPro" id="IPR011063">
    <property type="entry name" value="TilS/TtcA_N"/>
</dbReference>
<dbReference type="InterPro" id="IPR015262">
    <property type="entry name" value="tRNA_Ile_lys_synt_subst-bd"/>
</dbReference>
<dbReference type="OrthoDB" id="5244702at2"/>
<dbReference type="EMBL" id="CP003924">
    <property type="protein sequence ID" value="AGS35727.1"/>
    <property type="molecule type" value="Genomic_DNA"/>
</dbReference>
<comment type="catalytic activity">
    <reaction evidence="6 7">
        <text>cytidine(34) in tRNA(Ile2) + L-lysine + ATP = lysidine(34) in tRNA(Ile2) + AMP + diphosphate + H(+)</text>
        <dbReference type="Rhea" id="RHEA:43744"/>
        <dbReference type="Rhea" id="RHEA-COMP:10625"/>
        <dbReference type="Rhea" id="RHEA-COMP:10670"/>
        <dbReference type="ChEBI" id="CHEBI:15378"/>
        <dbReference type="ChEBI" id="CHEBI:30616"/>
        <dbReference type="ChEBI" id="CHEBI:32551"/>
        <dbReference type="ChEBI" id="CHEBI:33019"/>
        <dbReference type="ChEBI" id="CHEBI:82748"/>
        <dbReference type="ChEBI" id="CHEBI:83665"/>
        <dbReference type="ChEBI" id="CHEBI:456215"/>
        <dbReference type="EC" id="6.3.4.19"/>
    </reaction>
</comment>
<evidence type="ECO:0000256" key="2">
    <source>
        <dbReference type="ARBA" id="ARBA00022598"/>
    </source>
</evidence>
<dbReference type="PATRIC" id="fig|1224163.3.peg.2275"/>
<sequence length="311" mass="32287">MPPTIGEITVPRVSPHLLACRRALRPYRGRDVLVGLSGGPDSLALLAACAAEGVPAEALIVDHRLQPGSGDVARAAAAEAARMGMAAQIRPVEVPRGENMEAAARRVRYAALGEAAVGRPVLVGHTGDDQAETLLLTALRGNPAGMRAVSGQVHRPLLGVRRADTVGACRELGLRPWSDPHNDDPAFRRVAVRTRVMDLLAEITGADPVVPLAAGADKLAEDDALLDELAGAPTDDCAELAAQPTALRRRRITAWLHARGGAVNAATVAAVEALCVDWRGQGGVAVGGVGGARLEVRRVGGKLTLIPKASD</sequence>
<evidence type="ECO:0000313" key="11">
    <source>
        <dbReference type="Proteomes" id="UP000015388"/>
    </source>
</evidence>
<evidence type="ECO:0000256" key="5">
    <source>
        <dbReference type="ARBA" id="ARBA00022840"/>
    </source>
</evidence>
<evidence type="ECO:0000313" key="10">
    <source>
        <dbReference type="EMBL" id="AGS35727.1"/>
    </source>
</evidence>
<comment type="domain">
    <text evidence="7">The N-terminal region contains the highly conserved SGGXDS motif, predicted to be a P-loop motif involved in ATP binding.</text>
</comment>
<dbReference type="PANTHER" id="PTHR43033:SF1">
    <property type="entry name" value="TRNA(ILE)-LYSIDINE SYNTHASE-RELATED"/>
    <property type="match status" value="1"/>
</dbReference>
<dbReference type="Pfam" id="PF09179">
    <property type="entry name" value="TilS"/>
    <property type="match status" value="1"/>
</dbReference>
<evidence type="ECO:0000256" key="4">
    <source>
        <dbReference type="ARBA" id="ARBA00022741"/>
    </source>
</evidence>
<dbReference type="EC" id="6.3.4.19" evidence="7"/>
<dbReference type="KEGG" id="cmd:B841_11275"/>
<dbReference type="GO" id="GO:0006400">
    <property type="term" value="P:tRNA modification"/>
    <property type="evidence" value="ECO:0007669"/>
    <property type="project" value="UniProtKB-UniRule"/>
</dbReference>
<feature type="domain" description="tRNA(Ile)-lysidine/2-thiocytidine synthase N-terminal" evidence="8">
    <location>
        <begin position="32"/>
        <end position="194"/>
    </location>
</feature>
<name>S5SX83_9CORY</name>
<feature type="domain" description="tRNA(Ile)-lysidine synthase substrate-binding" evidence="9">
    <location>
        <begin position="236"/>
        <end position="303"/>
    </location>
</feature>
<comment type="subcellular location">
    <subcellularLocation>
        <location evidence="7">Cytoplasm</location>
    </subcellularLocation>
</comment>
<comment type="function">
    <text evidence="7">Ligates lysine onto the cytidine present at position 34 of the AUA codon-specific tRNA(Ile) that contains the anticodon CAU, in an ATP-dependent manner. Cytidine is converted to lysidine, thus changing the amino acid specificity of the tRNA from methionine to isoleucine.</text>
</comment>
<dbReference type="HAMAP" id="MF_01161">
    <property type="entry name" value="tRNA_Ile_lys_synt"/>
    <property type="match status" value="1"/>
</dbReference>
<dbReference type="GO" id="GO:0032267">
    <property type="term" value="F:tRNA(Ile)-lysidine synthase activity"/>
    <property type="evidence" value="ECO:0007669"/>
    <property type="project" value="UniProtKB-EC"/>
</dbReference>
<organism evidence="10 11">
    <name type="scientific">Corynebacterium maris DSM 45190</name>
    <dbReference type="NCBI Taxonomy" id="1224163"/>
    <lineage>
        <taxon>Bacteria</taxon>
        <taxon>Bacillati</taxon>
        <taxon>Actinomycetota</taxon>
        <taxon>Actinomycetes</taxon>
        <taxon>Mycobacteriales</taxon>
        <taxon>Corynebacteriaceae</taxon>
        <taxon>Corynebacterium</taxon>
    </lineage>
</organism>
<protein>
    <recommendedName>
        <fullName evidence="7">tRNA(Ile)-lysidine synthase</fullName>
        <ecNumber evidence="7">6.3.4.19</ecNumber>
    </recommendedName>
    <alternativeName>
        <fullName evidence="7">tRNA(Ile)-2-lysyl-cytidine synthase</fullName>
    </alternativeName>
    <alternativeName>
        <fullName evidence="7">tRNA(Ile)-lysidine synthetase</fullName>
    </alternativeName>
</protein>
<dbReference type="eggNOG" id="COG0037">
    <property type="taxonomic scope" value="Bacteria"/>
</dbReference>
<keyword evidence="4 7" id="KW-0547">Nucleotide-binding</keyword>
<dbReference type="InterPro" id="IPR012795">
    <property type="entry name" value="tRNA_Ile_lys_synt_N"/>
</dbReference>
<dbReference type="Gene3D" id="3.40.50.620">
    <property type="entry name" value="HUPs"/>
    <property type="match status" value="1"/>
</dbReference>
<dbReference type="RefSeq" id="WP_020935659.1">
    <property type="nucleotide sequence ID" value="NC_021915.1"/>
</dbReference>
<dbReference type="Proteomes" id="UP000015388">
    <property type="component" value="Chromosome"/>
</dbReference>
<keyword evidence="3 7" id="KW-0819">tRNA processing</keyword>
<evidence type="ECO:0000256" key="7">
    <source>
        <dbReference type="HAMAP-Rule" id="MF_01161"/>
    </source>
</evidence>
<evidence type="ECO:0000259" key="8">
    <source>
        <dbReference type="Pfam" id="PF01171"/>
    </source>
</evidence>
<comment type="similarity">
    <text evidence="7">Belongs to the tRNA(Ile)-lysidine synthase family.</text>
</comment>
<proteinExistence type="inferred from homology"/>
<dbReference type="STRING" id="1224163.B841_11275"/>
<keyword evidence="2 7" id="KW-0436">Ligase</keyword>
<gene>
    <name evidence="7" type="primary">tilS</name>
    <name evidence="10" type="ORF">B841_11275</name>
</gene>
<keyword evidence="5 7" id="KW-0067">ATP-binding</keyword>
<evidence type="ECO:0000256" key="1">
    <source>
        <dbReference type="ARBA" id="ARBA00022490"/>
    </source>
</evidence>
<dbReference type="InterPro" id="IPR012094">
    <property type="entry name" value="tRNA_Ile_lys_synt"/>
</dbReference>
<dbReference type="HOGENOM" id="CLU_018869_1_1_11"/>